<keyword evidence="1" id="KW-1133">Transmembrane helix</keyword>
<organism evidence="3 10">
    <name type="scientific">Rotaria magnacalcarata</name>
    <dbReference type="NCBI Taxonomy" id="392030"/>
    <lineage>
        <taxon>Eukaryota</taxon>
        <taxon>Metazoa</taxon>
        <taxon>Spiralia</taxon>
        <taxon>Gnathifera</taxon>
        <taxon>Rotifera</taxon>
        <taxon>Eurotatoria</taxon>
        <taxon>Bdelloidea</taxon>
        <taxon>Philodinida</taxon>
        <taxon>Philodinidae</taxon>
        <taxon>Rotaria</taxon>
    </lineage>
</organism>
<evidence type="ECO:0000313" key="4">
    <source>
        <dbReference type="EMBL" id="CAF2234494.1"/>
    </source>
</evidence>
<evidence type="ECO:0000256" key="1">
    <source>
        <dbReference type="SAM" id="Phobius"/>
    </source>
</evidence>
<dbReference type="EMBL" id="CAJOBH010008835">
    <property type="protein sequence ID" value="CAF4124491.1"/>
    <property type="molecule type" value="Genomic_DNA"/>
</dbReference>
<comment type="caution">
    <text evidence="3">The sequence shown here is derived from an EMBL/GenBank/DDBJ whole genome shotgun (WGS) entry which is preliminary data.</text>
</comment>
<accession>A0A814Z397</accession>
<proteinExistence type="predicted"/>
<evidence type="ECO:0000313" key="2">
    <source>
        <dbReference type="EMBL" id="CAF1113277.1"/>
    </source>
</evidence>
<dbReference type="EMBL" id="CAJOBG010005078">
    <property type="protein sequence ID" value="CAF4138468.1"/>
    <property type="molecule type" value="Genomic_DNA"/>
</dbReference>
<dbReference type="OrthoDB" id="10271008at2759"/>
<keyword evidence="1" id="KW-0812">Transmembrane</keyword>
<dbReference type="Proteomes" id="UP000663856">
    <property type="component" value="Unassembled WGS sequence"/>
</dbReference>
<evidence type="ECO:0000313" key="9">
    <source>
        <dbReference type="EMBL" id="CAF4155434.1"/>
    </source>
</evidence>
<name>A0A814Z397_9BILA</name>
<dbReference type="EMBL" id="CAJNRE010020505">
    <property type="protein sequence ID" value="CAF2234494.1"/>
    <property type="molecule type" value="Genomic_DNA"/>
</dbReference>
<dbReference type="Proteomes" id="UP000663855">
    <property type="component" value="Unassembled WGS sequence"/>
</dbReference>
<dbReference type="Proteomes" id="UP000663824">
    <property type="component" value="Unassembled WGS sequence"/>
</dbReference>
<gene>
    <name evidence="7" type="ORF">BYL167_LOCUS20237</name>
    <name evidence="2" type="ORF">CJN711_LOCUS7718</name>
    <name evidence="6" type="ORF">GIL414_LOCUS16462</name>
    <name evidence="3" type="ORF">KQP761_LOCUS1572</name>
    <name evidence="4" type="ORF">MBJ925_LOCUS37058</name>
    <name evidence="8" type="ORF">OVN521_LOCUS22927</name>
    <name evidence="9" type="ORF">SMN809_LOCUS19950</name>
    <name evidence="5" type="ORF">WKI299_LOCUS36975</name>
</gene>
<dbReference type="EMBL" id="CAJNOV010002722">
    <property type="protein sequence ID" value="CAF1113277.1"/>
    <property type="molecule type" value="Genomic_DNA"/>
</dbReference>
<dbReference type="Proteomes" id="UP000663834">
    <property type="component" value="Unassembled WGS sequence"/>
</dbReference>
<dbReference type="EMBL" id="CAJNOW010000100">
    <property type="protein sequence ID" value="CAF1236597.1"/>
    <property type="molecule type" value="Genomic_DNA"/>
</dbReference>
<protein>
    <submittedName>
        <fullName evidence="3">Uncharacterized protein</fullName>
    </submittedName>
</protein>
<evidence type="ECO:0000313" key="5">
    <source>
        <dbReference type="EMBL" id="CAF2249829.1"/>
    </source>
</evidence>
<keyword evidence="11" id="KW-1185">Reference proteome</keyword>
<keyword evidence="1" id="KW-0472">Membrane</keyword>
<evidence type="ECO:0000313" key="6">
    <source>
        <dbReference type="EMBL" id="CAF4088363.1"/>
    </source>
</evidence>
<evidence type="ECO:0000313" key="11">
    <source>
        <dbReference type="Proteomes" id="UP000663866"/>
    </source>
</evidence>
<dbReference type="Proteomes" id="UP000681720">
    <property type="component" value="Unassembled WGS sequence"/>
</dbReference>
<dbReference type="Proteomes" id="UP000676336">
    <property type="component" value="Unassembled WGS sequence"/>
</dbReference>
<reference evidence="3" key="1">
    <citation type="submission" date="2021-02" db="EMBL/GenBank/DDBJ databases">
        <authorList>
            <person name="Nowell W R."/>
        </authorList>
    </citation>
    <scope>NUCLEOTIDE SEQUENCE</scope>
</reference>
<evidence type="ECO:0000313" key="10">
    <source>
        <dbReference type="Proteomes" id="UP000663834"/>
    </source>
</evidence>
<evidence type="ECO:0000313" key="7">
    <source>
        <dbReference type="EMBL" id="CAF4124491.1"/>
    </source>
</evidence>
<evidence type="ECO:0000313" key="8">
    <source>
        <dbReference type="EMBL" id="CAF4138468.1"/>
    </source>
</evidence>
<dbReference type="Proteomes" id="UP000681967">
    <property type="component" value="Unassembled WGS sequence"/>
</dbReference>
<dbReference type="EMBL" id="CAJOBJ010007530">
    <property type="protein sequence ID" value="CAF4088363.1"/>
    <property type="molecule type" value="Genomic_DNA"/>
</dbReference>
<feature type="transmembrane region" description="Helical" evidence="1">
    <location>
        <begin position="93"/>
        <end position="116"/>
    </location>
</feature>
<feature type="transmembrane region" description="Helical" evidence="1">
    <location>
        <begin position="145"/>
        <end position="167"/>
    </location>
</feature>
<dbReference type="EMBL" id="CAJOBI010010748">
    <property type="protein sequence ID" value="CAF4155434.1"/>
    <property type="molecule type" value="Genomic_DNA"/>
</dbReference>
<sequence>MNYIKINDKLKKHIAHLVVQNDNIIPASYFNSAFPGAIGLMFTDESLNGVVIIPKDNIGNFQWTWNYEIVYELIYADPALNLTSSTESKKKTLFNWLGSAGSLLILWFGSMIPSLWCNIYEELVKVLFYDLPTNSSNTLDLKLRIVILSIISCIYMVLMIIFTPLFLKMLFNKLKAWIQEINIEKLTYNALAPVPFVNR</sequence>
<dbReference type="EMBL" id="CAJNRF010018168">
    <property type="protein sequence ID" value="CAF2249829.1"/>
    <property type="molecule type" value="Genomic_DNA"/>
</dbReference>
<evidence type="ECO:0000313" key="3">
    <source>
        <dbReference type="EMBL" id="CAF1236597.1"/>
    </source>
</evidence>
<dbReference type="AlphaFoldDB" id="A0A814Z397"/>
<dbReference type="Proteomes" id="UP000663866">
    <property type="component" value="Unassembled WGS sequence"/>
</dbReference>